<feature type="compositionally biased region" description="Gly residues" evidence="9">
    <location>
        <begin position="1048"/>
        <end position="1059"/>
    </location>
</feature>
<feature type="region of interest" description="Disordered" evidence="9">
    <location>
        <begin position="1028"/>
        <end position="1087"/>
    </location>
</feature>
<organism evidence="11 12">
    <name type="scientific">Gonium pectorale</name>
    <name type="common">Green alga</name>
    <dbReference type="NCBI Taxonomy" id="33097"/>
    <lineage>
        <taxon>Eukaryota</taxon>
        <taxon>Viridiplantae</taxon>
        <taxon>Chlorophyta</taxon>
        <taxon>core chlorophytes</taxon>
        <taxon>Chlorophyceae</taxon>
        <taxon>CS clade</taxon>
        <taxon>Chlamydomonadales</taxon>
        <taxon>Volvocaceae</taxon>
        <taxon>Gonium</taxon>
    </lineage>
</organism>
<keyword evidence="5" id="KW-0963">Cytoplasm</keyword>
<dbReference type="InterPro" id="IPR001494">
    <property type="entry name" value="Importin-beta_N"/>
</dbReference>
<name>A0A150GSW7_GONPE</name>
<dbReference type="Pfam" id="PF03810">
    <property type="entry name" value="IBN_N"/>
    <property type="match status" value="1"/>
</dbReference>
<feature type="domain" description="Importin N-terminal" evidence="10">
    <location>
        <begin position="48"/>
        <end position="94"/>
    </location>
</feature>
<dbReference type="GO" id="GO:0005049">
    <property type="term" value="F:nuclear export signal receptor activity"/>
    <property type="evidence" value="ECO:0007669"/>
    <property type="project" value="InterPro"/>
</dbReference>
<reference evidence="12" key="1">
    <citation type="journal article" date="2016" name="Nat. Commun.">
        <title>The Gonium pectorale genome demonstrates co-option of cell cycle regulation during the evolution of multicellularity.</title>
        <authorList>
            <person name="Hanschen E.R."/>
            <person name="Marriage T.N."/>
            <person name="Ferris P.J."/>
            <person name="Hamaji T."/>
            <person name="Toyoda A."/>
            <person name="Fujiyama A."/>
            <person name="Neme R."/>
            <person name="Noguchi H."/>
            <person name="Minakuchi Y."/>
            <person name="Suzuki M."/>
            <person name="Kawai-Toyooka H."/>
            <person name="Smith D.R."/>
            <person name="Sparks H."/>
            <person name="Anderson J."/>
            <person name="Bakaric R."/>
            <person name="Luria V."/>
            <person name="Karger A."/>
            <person name="Kirschner M.W."/>
            <person name="Durand P.M."/>
            <person name="Michod R.E."/>
            <person name="Nozaki H."/>
            <person name="Olson B.J."/>
        </authorList>
    </citation>
    <scope>NUCLEOTIDE SEQUENCE [LARGE SCALE GENOMIC DNA]</scope>
    <source>
        <strain evidence="12">NIES-2863</strain>
    </source>
</reference>
<evidence type="ECO:0000256" key="7">
    <source>
        <dbReference type="ARBA" id="ARBA00023242"/>
    </source>
</evidence>
<proteinExistence type="inferred from homology"/>
<dbReference type="PANTHER" id="PTHR12596:SF1">
    <property type="entry name" value="EXPORTIN-4"/>
    <property type="match status" value="1"/>
</dbReference>
<evidence type="ECO:0000256" key="5">
    <source>
        <dbReference type="ARBA" id="ARBA00022490"/>
    </source>
</evidence>
<keyword evidence="6" id="KW-0653">Protein transport</keyword>
<dbReference type="PANTHER" id="PTHR12596">
    <property type="entry name" value="EXPORTIN 4,7-RELATED"/>
    <property type="match status" value="1"/>
</dbReference>
<evidence type="ECO:0000313" key="11">
    <source>
        <dbReference type="EMBL" id="KXZ52946.1"/>
    </source>
</evidence>
<dbReference type="InterPro" id="IPR011989">
    <property type="entry name" value="ARM-like"/>
</dbReference>
<dbReference type="GO" id="GO:0006611">
    <property type="term" value="P:protein export from nucleus"/>
    <property type="evidence" value="ECO:0007669"/>
    <property type="project" value="TreeGrafter"/>
</dbReference>
<protein>
    <recommendedName>
        <fullName evidence="8">Exportin-4</fullName>
    </recommendedName>
</protein>
<evidence type="ECO:0000256" key="9">
    <source>
        <dbReference type="SAM" id="MobiDB-lite"/>
    </source>
</evidence>
<dbReference type="Gene3D" id="1.25.10.10">
    <property type="entry name" value="Leucine-rich Repeat Variant"/>
    <property type="match status" value="1"/>
</dbReference>
<dbReference type="PROSITE" id="PS50166">
    <property type="entry name" value="IMPORTIN_B_NT"/>
    <property type="match status" value="1"/>
</dbReference>
<evidence type="ECO:0000256" key="1">
    <source>
        <dbReference type="ARBA" id="ARBA00004123"/>
    </source>
</evidence>
<evidence type="ECO:0000256" key="6">
    <source>
        <dbReference type="ARBA" id="ARBA00022927"/>
    </source>
</evidence>
<feature type="compositionally biased region" description="Gly residues" evidence="9">
    <location>
        <begin position="1076"/>
        <end position="1086"/>
    </location>
</feature>
<evidence type="ECO:0000256" key="8">
    <source>
        <dbReference type="ARBA" id="ARBA00040444"/>
    </source>
</evidence>
<dbReference type="GO" id="GO:0005643">
    <property type="term" value="C:nuclear pore"/>
    <property type="evidence" value="ECO:0007669"/>
    <property type="project" value="TreeGrafter"/>
</dbReference>
<dbReference type="EMBL" id="LSYV01000009">
    <property type="protein sequence ID" value="KXZ52946.1"/>
    <property type="molecule type" value="Genomic_DNA"/>
</dbReference>
<accession>A0A150GSW7</accession>
<evidence type="ECO:0000313" key="12">
    <source>
        <dbReference type="Proteomes" id="UP000075714"/>
    </source>
</evidence>
<dbReference type="InterPro" id="IPR016024">
    <property type="entry name" value="ARM-type_fold"/>
</dbReference>
<comment type="caution">
    <text evidence="11">The sequence shown here is derived from an EMBL/GenBank/DDBJ whole genome shotgun (WGS) entry which is preliminary data.</text>
</comment>
<dbReference type="OrthoDB" id="5548448at2759"/>
<sequence>MDLDAALATVERACEDFKVPATAAAASGVLLAFRSTPGLALLAACRHILDRSRSLDARFHAAAALREGLVRDWAALSPEDRTALRSYLMSYLIAHCEEPGMQELDALSRNPPAQTASAAAAARRVGLQVLEAVVTEFSPATASPLGLPLEQHARCAADLQDHYLQDIFRHAVALGRAAAASHDGPTCSSCLSLMATVLSWDFRRTAPHPFAAGGGGGGGGLPPFLAPPPSVPAARCAAFSGPGGGGGPSAGADWASLLLVPDTLDWVAALLQQLTAAGAASAGGGGAGGGAAAELVSRARGVVVAMCNLSAEVFPREAADALTAPGGGVRGGYLRSVLRCVLGWLAGGGGGPRQVVAAAEAGDEAPLWEGCKALLALAAAHPPRLLVDAGNDVMGAMGGQGGFLALMQGLTLEVIRAGCSGPAASGLEQWVPECRDMLVEAWALMVQRDVANPMLLPLSVGALGPPQLPGLAEGAAAVFGALVAAAMEDAGREADGGEEVAAENEAAEAAAEDARMAEAAALARAAPAATFPLLASALGTAQQQLMAAARGAGAGGGGVGSDAWAVALERCCWLVRCAAHCLADSGAGETPLMPLPLSLAMEAGGQGACAAVEGLTAALLALPAMALREGGAAVMSPRLMEAIVWSLARWADTYLFPEEAEAEGLPAQLTAAFSTRGSASPGGGGGGGGAGGLPGPCQPVSQAEAVADGLARLAATCLVAFPGEPELHGMVCTVLLPVLSRRRPLCCCLLEASPGWADLAGAFAARRPQLTAGLAPKLQRWLGQSLCQAAIGYPGSDSPAPPHVHLHPAAAYLSNLLGPTAAELRNLAAHPDLPSLASRADVASALCGMLEVLRGGACRGAAAAGPAARAAGWALVSELLGPLLALQRAFGNDPRVGALLLKLAGAVVEQHVGYLPTDAAQLLMSWVLELLRQYRLGRAATVAVAVAAGGPGAQKKAAAAKKGGPACAAGTAALRAEAAADAARELRALLSLLTHITQRDVALAAAASDGWATSSSYSVSVDGGGGGAGGGGAAAGTSATSTPRSVNMGGGGGGGGGASVGTTPRGVSAGNTPRAGAGGGGGGGRTGSIAAEAESGVAQVVLAGLDVLLPMLTPELMAAATVGGGDGGGAGGAGGGPGGAGGKLARLLFSLLAYMMEVHPHAVAGLPQPHFATLLCCLEAGARGRPPQQQGQPQTPIGSGAGAGGGHFDGVVVQSALEGLAGLAKYHHQSLMNGGRGLSGHTAPPTAAAPGGAGGGPLVPYLLQLLLEVVLTGDAGPEVVELAGDALLPLLQCDPAAFAGLGAAMVQSADPRVAGQVGAALTRLVTPDPPPGSAAAGAPGAAAVAAAAAAVSRLGLDPRCLDLSRLSRRAFRERLCSVVSELRGLLRVR</sequence>
<evidence type="ECO:0000256" key="2">
    <source>
        <dbReference type="ARBA" id="ARBA00004496"/>
    </source>
</evidence>
<gene>
    <name evidence="11" type="ORF">GPECTOR_8g320</name>
</gene>
<dbReference type="SUPFAM" id="SSF48371">
    <property type="entry name" value="ARM repeat"/>
    <property type="match status" value="1"/>
</dbReference>
<dbReference type="InterPro" id="IPR044189">
    <property type="entry name" value="XPO4/7-like"/>
</dbReference>
<keyword evidence="4" id="KW-0813">Transport</keyword>
<dbReference type="Proteomes" id="UP000075714">
    <property type="component" value="Unassembled WGS sequence"/>
</dbReference>
<dbReference type="GO" id="GO:0031267">
    <property type="term" value="F:small GTPase binding"/>
    <property type="evidence" value="ECO:0007669"/>
    <property type="project" value="InterPro"/>
</dbReference>
<comment type="subcellular location">
    <subcellularLocation>
        <location evidence="2">Cytoplasm</location>
    </subcellularLocation>
    <subcellularLocation>
        <location evidence="1">Nucleus</location>
    </subcellularLocation>
</comment>
<dbReference type="STRING" id="33097.A0A150GSW7"/>
<evidence type="ECO:0000256" key="4">
    <source>
        <dbReference type="ARBA" id="ARBA00022448"/>
    </source>
</evidence>
<keyword evidence="12" id="KW-1185">Reference proteome</keyword>
<comment type="similarity">
    <text evidence="3">Belongs to the exportin family.</text>
</comment>
<evidence type="ECO:0000256" key="3">
    <source>
        <dbReference type="ARBA" id="ARBA00009466"/>
    </source>
</evidence>
<dbReference type="GO" id="GO:0005737">
    <property type="term" value="C:cytoplasm"/>
    <property type="evidence" value="ECO:0007669"/>
    <property type="project" value="UniProtKB-SubCell"/>
</dbReference>
<evidence type="ECO:0000259" key="10">
    <source>
        <dbReference type="PROSITE" id="PS50166"/>
    </source>
</evidence>
<keyword evidence="7" id="KW-0539">Nucleus</keyword>